<dbReference type="Proteomes" id="UP000050164">
    <property type="component" value="Unassembled WGS sequence"/>
</dbReference>
<dbReference type="AlphaFoldDB" id="A0A654TIS8"/>
<accession>A0A654TIS8</accession>
<evidence type="ECO:0000313" key="2">
    <source>
        <dbReference type="EMBL" id="CKS62820.1"/>
    </source>
</evidence>
<organism evidence="1 3">
    <name type="scientific">Mycobacterium tuberculosis</name>
    <dbReference type="NCBI Taxonomy" id="1773"/>
    <lineage>
        <taxon>Bacteria</taxon>
        <taxon>Bacillati</taxon>
        <taxon>Actinomycetota</taxon>
        <taxon>Actinomycetes</taxon>
        <taxon>Mycobacteriales</taxon>
        <taxon>Mycobacteriaceae</taxon>
        <taxon>Mycobacterium</taxon>
        <taxon>Mycobacterium tuberculosis complex</taxon>
    </lineage>
</organism>
<proteinExistence type="predicted"/>
<evidence type="ECO:0000313" key="3">
    <source>
        <dbReference type="Proteomes" id="UP000048289"/>
    </source>
</evidence>
<reference evidence="3 4" key="1">
    <citation type="submission" date="2015-03" db="EMBL/GenBank/DDBJ databases">
        <authorList>
            <consortium name="Pathogen Informatics"/>
        </authorList>
    </citation>
    <scope>NUCLEOTIDE SEQUENCE [LARGE SCALE GENOMIC DNA]</scope>
    <source>
        <strain evidence="2 4">Bir 185</strain>
        <strain evidence="1 3">G09901357</strain>
    </source>
</reference>
<name>A0A654TIS8_MYCTX</name>
<dbReference type="EMBL" id="CNFT01000958">
    <property type="protein sequence ID" value="CKS62820.1"/>
    <property type="molecule type" value="Genomic_DNA"/>
</dbReference>
<protein>
    <submittedName>
        <fullName evidence="1">Uncharacterized protein</fullName>
    </submittedName>
</protein>
<gene>
    <name evidence="1" type="ORF">ERS007681_04489</name>
    <name evidence="2" type="ORF">ERS027659_03361</name>
</gene>
<dbReference type="Proteomes" id="UP000048289">
    <property type="component" value="Unassembled WGS sequence"/>
</dbReference>
<sequence length="92" mass="8954">MPGAAEALPTEFELGAAGAGLLVGGLPPGTAAVAGVTATAKFAPHWSPGPSAAAIGSSPAGGRFSKWISALRAVNALKVGVKNGSRSRPYEA</sequence>
<evidence type="ECO:0000313" key="4">
    <source>
        <dbReference type="Proteomes" id="UP000050164"/>
    </source>
</evidence>
<evidence type="ECO:0000313" key="1">
    <source>
        <dbReference type="EMBL" id="CFE48312.1"/>
    </source>
</evidence>
<dbReference type="EMBL" id="CFOE01001119">
    <property type="protein sequence ID" value="CFE48312.1"/>
    <property type="molecule type" value="Genomic_DNA"/>
</dbReference>